<dbReference type="EMBL" id="CATOUU010001115">
    <property type="protein sequence ID" value="CAI9972821.1"/>
    <property type="molecule type" value="Genomic_DNA"/>
</dbReference>
<proteinExistence type="predicted"/>
<comment type="caution">
    <text evidence="1">The sequence shown here is derived from an EMBL/GenBank/DDBJ whole genome shotgun (WGS) entry which is preliminary data.</text>
</comment>
<reference evidence="1" key="1">
    <citation type="submission" date="2023-06" db="EMBL/GenBank/DDBJ databases">
        <authorList>
            <person name="Kurt Z."/>
        </authorList>
    </citation>
    <scope>NUCLEOTIDE SEQUENCE</scope>
</reference>
<name>A0AA86V1M7_9EUKA</name>
<accession>A0AA86V1M7</accession>
<dbReference type="EMBL" id="CAXDID020000385">
    <property type="protein sequence ID" value="CAL6085347.1"/>
    <property type="molecule type" value="Genomic_DNA"/>
</dbReference>
<gene>
    <name evidence="1" type="ORF">HINF_LOCUS60466</name>
    <name evidence="2" type="ORF">HINF_LOCUS62639</name>
</gene>
<dbReference type="Proteomes" id="UP001642409">
    <property type="component" value="Unassembled WGS sequence"/>
</dbReference>
<evidence type="ECO:0000313" key="1">
    <source>
        <dbReference type="EMBL" id="CAI9972821.1"/>
    </source>
</evidence>
<protein>
    <submittedName>
        <fullName evidence="2">Hypothetical_protein</fullName>
    </submittedName>
</protein>
<dbReference type="AlphaFoldDB" id="A0AA86V1M7"/>
<evidence type="ECO:0000313" key="3">
    <source>
        <dbReference type="Proteomes" id="UP001642409"/>
    </source>
</evidence>
<sequence length="167" mass="19924">MLIVQYLSFSDSFSNPEDYRYYSFDHLKKEKLLGYSNYFLCNDYELATHRIQVIDQPQTFTLLIFYFSKQPKCKLQVTAGTKYRIKEVLVREHIIAPLIFKSEYYLLALYKFYKNGHFNNIIRESPETYYFLAQSFCSQSIIASVPKPCLSFSLNMYFQLEAQIIRK</sequence>
<evidence type="ECO:0000313" key="2">
    <source>
        <dbReference type="EMBL" id="CAL6085347.1"/>
    </source>
</evidence>
<organism evidence="1">
    <name type="scientific">Hexamita inflata</name>
    <dbReference type="NCBI Taxonomy" id="28002"/>
    <lineage>
        <taxon>Eukaryota</taxon>
        <taxon>Metamonada</taxon>
        <taxon>Diplomonadida</taxon>
        <taxon>Hexamitidae</taxon>
        <taxon>Hexamitinae</taxon>
        <taxon>Hexamita</taxon>
    </lineage>
</organism>
<keyword evidence="3" id="KW-1185">Reference proteome</keyword>
<reference evidence="2 3" key="2">
    <citation type="submission" date="2024-07" db="EMBL/GenBank/DDBJ databases">
        <authorList>
            <person name="Akdeniz Z."/>
        </authorList>
    </citation>
    <scope>NUCLEOTIDE SEQUENCE [LARGE SCALE GENOMIC DNA]</scope>
</reference>